<evidence type="ECO:0000313" key="8">
    <source>
        <dbReference type="EMBL" id="SMF57967.1"/>
    </source>
</evidence>
<feature type="transmembrane region" description="Helical" evidence="5">
    <location>
        <begin position="196"/>
        <end position="214"/>
    </location>
</feature>
<dbReference type="InterPro" id="IPR004358">
    <property type="entry name" value="Sig_transdc_His_kin-like_C"/>
</dbReference>
<organism evidence="8 9">
    <name type="scientific">Pseudobacteriovorax antillogorgiicola</name>
    <dbReference type="NCBI Taxonomy" id="1513793"/>
    <lineage>
        <taxon>Bacteria</taxon>
        <taxon>Pseudomonadati</taxon>
        <taxon>Bdellovibrionota</taxon>
        <taxon>Oligoflexia</taxon>
        <taxon>Oligoflexales</taxon>
        <taxon>Pseudobacteriovoracaceae</taxon>
        <taxon>Pseudobacteriovorax</taxon>
    </lineage>
</organism>
<sequence>MKYWLFILVLIPWLLSCGRGRLDLELKGGQVDLSGQTFERSVRFQGQTRALIGELANPSDILKNPEMGSLQSLNTKLPGARPMGSFMIRLKNLDPKGRGLGLHLRADSAYRLYLLDLKEGRVNGIGSWGTVAAQKGRERPQLGTGLFRLPIPSQGAGDYILLIHVSNFHFSAGGIWENPEIGVYHQMQKQHMAESHSQVAVIAMCFIMGLYNLFIHFRRRDDLSTLFLAAFCLLQSFRLFAMSFLLGDLLPNMTSSQYEFFRRMEFLPFNLSVAAFVSFAQNNYRRYIKLSVSIGVWVFAAVYSLVVLGSSAKFYRPILEYTNPVLVLVALYAVFGIIRAAKDGFVGAITLAMGILVVIAASFVDLAVTMGLLSVPFIMGYGIVGLILAQGFVVAKLFASAYERTIHLNQQLKEQEEARTLFFHNVSHELRTPLNGIIGFSKLVVEGGYGTVSDKVKEQVGKIERLAQSLMLQVNTILDIAKSRRGQMELRSSIISLNELVNDTKSLGEGLTHKYDTASFEIETSWNWNESTSFVTDKEKAFAIIRNLIGNAFKFAKSGQPNQVRVSFALDAAHAFHIEVSDTGLGIPEESVPHIFEEFKQVDQGARRSFEGTGLGLAMVKEILKLMGGDIRVTSKPGEGSTFKVIIPENNKVVLQTTSQEIDEVKTVVSGLEEPSEDTHHLEMIARLEKHNDGQVFIIDDNDVNCEVQADILRNCGFHVRYATNGYEGIRMMEIDPPDVLLLDLMMPNFSGEDVLRNVKLHQRLREVPVILLTARASKGDMLHGLDIGADDYLPKPVDSQELILRVHNLLERQKTSKHSGEREALEAAQAMFAPVNPAVPQPPGFELSHYFKAASDMSRDWSRVAYHADSNELFLFMGDVGASGINASFITVGAAAACRAALDIVKQAGASIGLSQKLILLAKAINEALIDGNQDVRRYMSVAIVGLDIKTGQGWYLNAGHHGVFLHSGEGDTLLSKPGDPLGVTSKPQFGILDFQMTHRDYLMIYTDGLMENRGPEGRKLTIGDIKDSLAEGGSAETMKEHLLERANSLWRNRKGNDDYAFFILQCVQQLQSRRLDKTD</sequence>
<feature type="transmembrane region" description="Helical" evidence="5">
    <location>
        <begin position="226"/>
        <end position="246"/>
    </location>
</feature>
<dbReference type="RefSeq" id="WP_132322571.1">
    <property type="nucleotide sequence ID" value="NZ_FWZT01000019.1"/>
</dbReference>
<proteinExistence type="predicted"/>
<dbReference type="InterPro" id="IPR036097">
    <property type="entry name" value="HisK_dim/P_sf"/>
</dbReference>
<evidence type="ECO:0000256" key="4">
    <source>
        <dbReference type="PROSITE-ProRule" id="PRU00169"/>
    </source>
</evidence>
<feature type="modified residue" description="4-aspartylphosphate" evidence="4">
    <location>
        <position position="744"/>
    </location>
</feature>
<evidence type="ECO:0000256" key="5">
    <source>
        <dbReference type="SAM" id="Phobius"/>
    </source>
</evidence>
<dbReference type="PANTHER" id="PTHR43547">
    <property type="entry name" value="TWO-COMPONENT HISTIDINE KINASE"/>
    <property type="match status" value="1"/>
</dbReference>
<dbReference type="GO" id="GO:0000155">
    <property type="term" value="F:phosphorelay sensor kinase activity"/>
    <property type="evidence" value="ECO:0007669"/>
    <property type="project" value="InterPro"/>
</dbReference>
<dbReference type="PROSITE" id="PS51257">
    <property type="entry name" value="PROKAR_LIPOPROTEIN"/>
    <property type="match status" value="1"/>
</dbReference>
<dbReference type="Proteomes" id="UP000192907">
    <property type="component" value="Unassembled WGS sequence"/>
</dbReference>
<dbReference type="Gene3D" id="3.60.40.10">
    <property type="entry name" value="PPM-type phosphatase domain"/>
    <property type="match status" value="1"/>
</dbReference>
<dbReference type="Pfam" id="PF07228">
    <property type="entry name" value="SpoIIE"/>
    <property type="match status" value="1"/>
</dbReference>
<feature type="domain" description="Response regulatory" evidence="7">
    <location>
        <begin position="695"/>
        <end position="811"/>
    </location>
</feature>
<dbReference type="PANTHER" id="PTHR43547:SF2">
    <property type="entry name" value="HYBRID SIGNAL TRANSDUCTION HISTIDINE KINASE C"/>
    <property type="match status" value="1"/>
</dbReference>
<dbReference type="InterPro" id="IPR001932">
    <property type="entry name" value="PPM-type_phosphatase-like_dom"/>
</dbReference>
<dbReference type="CDD" id="cd17574">
    <property type="entry name" value="REC_OmpR"/>
    <property type="match status" value="1"/>
</dbReference>
<dbReference type="Gene3D" id="3.30.565.10">
    <property type="entry name" value="Histidine kinase-like ATPase, C-terminal domain"/>
    <property type="match status" value="1"/>
</dbReference>
<evidence type="ECO:0000256" key="1">
    <source>
        <dbReference type="ARBA" id="ARBA00000085"/>
    </source>
</evidence>
<dbReference type="InterPro" id="IPR005467">
    <property type="entry name" value="His_kinase_dom"/>
</dbReference>
<dbReference type="EC" id="2.7.13.3" evidence="2"/>
<dbReference type="STRING" id="1513793.SAMN06296036_11939"/>
<gene>
    <name evidence="8" type="ORF">SAMN06296036_11939</name>
</gene>
<dbReference type="CDD" id="cd16922">
    <property type="entry name" value="HATPase_EvgS-ArcB-TorS-like"/>
    <property type="match status" value="1"/>
</dbReference>
<evidence type="ECO:0000259" key="6">
    <source>
        <dbReference type="PROSITE" id="PS50109"/>
    </source>
</evidence>
<dbReference type="PRINTS" id="PR00344">
    <property type="entry name" value="BCTRLSENSOR"/>
</dbReference>
<dbReference type="CDD" id="cd00082">
    <property type="entry name" value="HisKA"/>
    <property type="match status" value="1"/>
</dbReference>
<dbReference type="Pfam" id="PF00512">
    <property type="entry name" value="HisKA"/>
    <property type="match status" value="1"/>
</dbReference>
<dbReference type="SUPFAM" id="SSF81606">
    <property type="entry name" value="PP2C-like"/>
    <property type="match status" value="1"/>
</dbReference>
<dbReference type="InterPro" id="IPR003661">
    <property type="entry name" value="HisK_dim/P_dom"/>
</dbReference>
<dbReference type="SUPFAM" id="SSF52172">
    <property type="entry name" value="CheY-like"/>
    <property type="match status" value="1"/>
</dbReference>
<dbReference type="Pfam" id="PF02518">
    <property type="entry name" value="HATPase_c"/>
    <property type="match status" value="1"/>
</dbReference>
<dbReference type="Pfam" id="PF07695">
    <property type="entry name" value="7TMR-DISM_7TM"/>
    <property type="match status" value="1"/>
</dbReference>
<dbReference type="SUPFAM" id="SSF47384">
    <property type="entry name" value="Homodimeric domain of signal transducing histidine kinase"/>
    <property type="match status" value="1"/>
</dbReference>
<comment type="catalytic activity">
    <reaction evidence="1">
        <text>ATP + protein L-histidine = ADP + protein N-phospho-L-histidine.</text>
        <dbReference type="EC" id="2.7.13.3"/>
    </reaction>
</comment>
<dbReference type="InterPro" id="IPR001789">
    <property type="entry name" value="Sig_transdc_resp-reg_receiver"/>
</dbReference>
<feature type="transmembrane region" description="Helical" evidence="5">
    <location>
        <begin position="296"/>
        <end position="315"/>
    </location>
</feature>
<dbReference type="PROSITE" id="PS50110">
    <property type="entry name" value="RESPONSE_REGULATORY"/>
    <property type="match status" value="1"/>
</dbReference>
<dbReference type="OrthoDB" id="20101at2"/>
<dbReference type="Gene3D" id="3.40.50.2300">
    <property type="match status" value="1"/>
</dbReference>
<dbReference type="SMART" id="SM00388">
    <property type="entry name" value="HisKA"/>
    <property type="match status" value="1"/>
</dbReference>
<evidence type="ECO:0000256" key="2">
    <source>
        <dbReference type="ARBA" id="ARBA00012438"/>
    </source>
</evidence>
<keyword evidence="5" id="KW-0812">Transmembrane</keyword>
<dbReference type="SMART" id="SM00387">
    <property type="entry name" value="HATPase_c"/>
    <property type="match status" value="1"/>
</dbReference>
<keyword evidence="5" id="KW-1133">Transmembrane helix</keyword>
<feature type="transmembrane region" description="Helical" evidence="5">
    <location>
        <begin position="378"/>
        <end position="399"/>
    </location>
</feature>
<dbReference type="InterPro" id="IPR036890">
    <property type="entry name" value="HATPase_C_sf"/>
</dbReference>
<dbReference type="SMART" id="SM00331">
    <property type="entry name" value="PP2C_SIG"/>
    <property type="match status" value="1"/>
</dbReference>
<keyword evidence="5" id="KW-0472">Membrane</keyword>
<keyword evidence="9" id="KW-1185">Reference proteome</keyword>
<evidence type="ECO:0000259" key="7">
    <source>
        <dbReference type="PROSITE" id="PS50110"/>
    </source>
</evidence>
<dbReference type="Pfam" id="PF00072">
    <property type="entry name" value="Response_reg"/>
    <property type="match status" value="1"/>
</dbReference>
<reference evidence="9" key="1">
    <citation type="submission" date="2017-04" db="EMBL/GenBank/DDBJ databases">
        <authorList>
            <person name="Varghese N."/>
            <person name="Submissions S."/>
        </authorList>
    </citation>
    <scope>NUCLEOTIDE SEQUENCE [LARGE SCALE GENOMIC DNA]</scope>
    <source>
        <strain evidence="9">RKEM611</strain>
    </source>
</reference>
<dbReference type="InterPro" id="IPR003594">
    <property type="entry name" value="HATPase_dom"/>
</dbReference>
<dbReference type="InterPro" id="IPR011623">
    <property type="entry name" value="7TMR_DISM_rcpt_extracell_dom1"/>
</dbReference>
<evidence type="ECO:0000256" key="3">
    <source>
        <dbReference type="ARBA" id="ARBA00022553"/>
    </source>
</evidence>
<keyword evidence="8" id="KW-0808">Transferase</keyword>
<accession>A0A1Y6CE19</accession>
<dbReference type="InterPro" id="IPR011006">
    <property type="entry name" value="CheY-like_superfamily"/>
</dbReference>
<dbReference type="SUPFAM" id="SSF55874">
    <property type="entry name" value="ATPase domain of HSP90 chaperone/DNA topoisomerase II/histidine kinase"/>
    <property type="match status" value="1"/>
</dbReference>
<protein>
    <recommendedName>
        <fullName evidence="2">histidine kinase</fullName>
        <ecNumber evidence="2">2.7.13.3</ecNumber>
    </recommendedName>
</protein>
<dbReference type="AlphaFoldDB" id="A0A1Y6CE19"/>
<feature type="domain" description="Histidine kinase" evidence="6">
    <location>
        <begin position="425"/>
        <end position="651"/>
    </location>
</feature>
<dbReference type="SMART" id="SM00448">
    <property type="entry name" value="REC"/>
    <property type="match status" value="1"/>
</dbReference>
<feature type="transmembrane region" description="Helical" evidence="5">
    <location>
        <begin position="345"/>
        <end position="372"/>
    </location>
</feature>
<dbReference type="Gene3D" id="1.10.287.130">
    <property type="match status" value="1"/>
</dbReference>
<evidence type="ECO:0000313" key="9">
    <source>
        <dbReference type="Proteomes" id="UP000192907"/>
    </source>
</evidence>
<name>A0A1Y6CE19_9BACT</name>
<feature type="transmembrane region" description="Helical" evidence="5">
    <location>
        <begin position="321"/>
        <end position="338"/>
    </location>
</feature>
<dbReference type="InterPro" id="IPR036457">
    <property type="entry name" value="PPM-type-like_dom_sf"/>
</dbReference>
<keyword evidence="8" id="KW-0418">Kinase</keyword>
<dbReference type="PROSITE" id="PS50109">
    <property type="entry name" value="HIS_KIN"/>
    <property type="match status" value="1"/>
</dbReference>
<keyword evidence="3 4" id="KW-0597">Phosphoprotein</keyword>
<dbReference type="EMBL" id="FWZT01000019">
    <property type="protein sequence ID" value="SMF57967.1"/>
    <property type="molecule type" value="Genomic_DNA"/>
</dbReference>